<comment type="caution">
    <text evidence="2">The sequence shown here is derived from an EMBL/GenBank/DDBJ whole genome shotgun (WGS) entry which is preliminary data.</text>
</comment>
<dbReference type="Proteomes" id="UP000001340">
    <property type="component" value="Unassembled WGS sequence"/>
</dbReference>
<name>A0A0E2D2T6_LEPIR</name>
<feature type="transmembrane region" description="Helical" evidence="1">
    <location>
        <begin position="31"/>
        <end position="52"/>
    </location>
</feature>
<dbReference type="RefSeq" id="WP_001228553.1">
    <property type="nucleotide sequence ID" value="NZ_AHNR02000055.1"/>
</dbReference>
<feature type="transmembrane region" description="Helical" evidence="1">
    <location>
        <begin position="58"/>
        <end position="75"/>
    </location>
</feature>
<dbReference type="AlphaFoldDB" id="A0A0E2D2T6"/>
<accession>A0A0E2D2T6</accession>
<evidence type="ECO:0000256" key="1">
    <source>
        <dbReference type="SAM" id="Phobius"/>
    </source>
</evidence>
<feature type="transmembrane region" description="Helical" evidence="1">
    <location>
        <begin position="6"/>
        <end position="24"/>
    </location>
</feature>
<feature type="transmembrane region" description="Helical" evidence="1">
    <location>
        <begin position="140"/>
        <end position="159"/>
    </location>
</feature>
<feature type="transmembrane region" description="Helical" evidence="1">
    <location>
        <begin position="82"/>
        <end position="99"/>
    </location>
</feature>
<evidence type="ECO:0000313" key="3">
    <source>
        <dbReference type="Proteomes" id="UP000001340"/>
    </source>
</evidence>
<feature type="transmembrane region" description="Helical" evidence="1">
    <location>
        <begin position="111"/>
        <end position="133"/>
    </location>
</feature>
<feature type="transmembrane region" description="Helical" evidence="1">
    <location>
        <begin position="179"/>
        <end position="201"/>
    </location>
</feature>
<reference evidence="2 3" key="1">
    <citation type="submission" date="2012-10" db="EMBL/GenBank/DDBJ databases">
        <authorList>
            <person name="Harkins D.M."/>
            <person name="Durkin A.S."/>
            <person name="Brinkac L.M."/>
            <person name="Haft D.H."/>
            <person name="Selengut J.D."/>
            <person name="Sanka R."/>
            <person name="DePew J."/>
            <person name="Purushe J."/>
            <person name="Chanthongthip A."/>
            <person name="Lattana O."/>
            <person name="Phetsouvanh R."/>
            <person name="Newton P.N."/>
            <person name="Vinetz J.M."/>
            <person name="Sutton G.G."/>
            <person name="Nierman W.C."/>
            <person name="Fouts D.E."/>
        </authorList>
    </citation>
    <scope>NUCLEOTIDE SEQUENCE [LARGE SCALE GENOMIC DNA]</scope>
    <source>
        <strain evidence="2 3">UI 12758</strain>
    </source>
</reference>
<keyword evidence="1" id="KW-0812">Transmembrane</keyword>
<sequence>MRKLHILLLLPIIYSILFVLQIISEYLNHILLGYLLPTAFIISIVLLFIFLLKHKIGIYHVLLLPCFFSMFYFTGHWYFGRASFGIGSGGFFFFLHWLTKYPNFGLINYEVALGMICIFLSHFLPLLFTFIVLSLKHLKSIFLFIILAFDLIMYIPVLLKFDYLNINVLISFPYQFPLFVFFSIFFRISSILMMLIISIYYKRILNNNTTPFGNI</sequence>
<evidence type="ECO:0000313" key="2">
    <source>
        <dbReference type="EMBL" id="EKR54191.1"/>
    </source>
</evidence>
<organism evidence="2 3">
    <name type="scientific">Leptospira interrogans str. UI 12758</name>
    <dbReference type="NCBI Taxonomy" id="1049938"/>
    <lineage>
        <taxon>Bacteria</taxon>
        <taxon>Pseudomonadati</taxon>
        <taxon>Spirochaetota</taxon>
        <taxon>Spirochaetia</taxon>
        <taxon>Leptospirales</taxon>
        <taxon>Leptospiraceae</taxon>
        <taxon>Leptospira</taxon>
    </lineage>
</organism>
<keyword evidence="1" id="KW-0472">Membrane</keyword>
<keyword evidence="1" id="KW-1133">Transmembrane helix</keyword>
<proteinExistence type="predicted"/>
<gene>
    <name evidence="2" type="ORF">LEP1GSC105_0616</name>
</gene>
<protein>
    <submittedName>
        <fullName evidence="2">Putative membrane protein</fullName>
    </submittedName>
</protein>
<dbReference type="EMBL" id="AHNR02000055">
    <property type="protein sequence ID" value="EKR54191.1"/>
    <property type="molecule type" value="Genomic_DNA"/>
</dbReference>